<keyword evidence="2" id="KW-1185">Reference proteome</keyword>
<name>A0A9Q1EC79_SYNKA</name>
<evidence type="ECO:0000313" key="1">
    <source>
        <dbReference type="EMBL" id="KAJ8336115.1"/>
    </source>
</evidence>
<evidence type="ECO:0000313" key="2">
    <source>
        <dbReference type="Proteomes" id="UP001152622"/>
    </source>
</evidence>
<sequence>MLRETHAPSLHFSMRWRTARAQCKRRGAARSSRSPYTSGTARKKRALVILQASLRQEDVPLTSLFAQISLALALARAKALERPARLFHCGGR</sequence>
<reference evidence="1" key="1">
    <citation type="journal article" date="2023" name="Science">
        <title>Genome structures resolve the early diversification of teleost fishes.</title>
        <authorList>
            <person name="Parey E."/>
            <person name="Louis A."/>
            <person name="Montfort J."/>
            <person name="Bouchez O."/>
            <person name="Roques C."/>
            <person name="Iampietro C."/>
            <person name="Lluch J."/>
            <person name="Castinel A."/>
            <person name="Donnadieu C."/>
            <person name="Desvignes T."/>
            <person name="Floi Bucao C."/>
            <person name="Jouanno E."/>
            <person name="Wen M."/>
            <person name="Mejri S."/>
            <person name="Dirks R."/>
            <person name="Jansen H."/>
            <person name="Henkel C."/>
            <person name="Chen W.J."/>
            <person name="Zahm M."/>
            <person name="Cabau C."/>
            <person name="Klopp C."/>
            <person name="Thompson A.W."/>
            <person name="Robinson-Rechavi M."/>
            <person name="Braasch I."/>
            <person name="Lecointre G."/>
            <person name="Bobe J."/>
            <person name="Postlethwait J.H."/>
            <person name="Berthelot C."/>
            <person name="Roest Crollius H."/>
            <person name="Guiguen Y."/>
        </authorList>
    </citation>
    <scope>NUCLEOTIDE SEQUENCE</scope>
    <source>
        <strain evidence="1">WJC10195</strain>
    </source>
</reference>
<comment type="caution">
    <text evidence="1">The sequence shown here is derived from an EMBL/GenBank/DDBJ whole genome shotgun (WGS) entry which is preliminary data.</text>
</comment>
<organism evidence="1 2">
    <name type="scientific">Synaphobranchus kaupii</name>
    <name type="common">Kaup's arrowtooth eel</name>
    <dbReference type="NCBI Taxonomy" id="118154"/>
    <lineage>
        <taxon>Eukaryota</taxon>
        <taxon>Metazoa</taxon>
        <taxon>Chordata</taxon>
        <taxon>Craniata</taxon>
        <taxon>Vertebrata</taxon>
        <taxon>Euteleostomi</taxon>
        <taxon>Actinopterygii</taxon>
        <taxon>Neopterygii</taxon>
        <taxon>Teleostei</taxon>
        <taxon>Anguilliformes</taxon>
        <taxon>Synaphobranchidae</taxon>
        <taxon>Synaphobranchus</taxon>
    </lineage>
</organism>
<proteinExistence type="predicted"/>
<dbReference type="AlphaFoldDB" id="A0A9Q1EC79"/>
<dbReference type="EMBL" id="JAINUF010000020">
    <property type="protein sequence ID" value="KAJ8336115.1"/>
    <property type="molecule type" value="Genomic_DNA"/>
</dbReference>
<protein>
    <submittedName>
        <fullName evidence="1">Uncharacterized protein</fullName>
    </submittedName>
</protein>
<gene>
    <name evidence="1" type="ORF">SKAU_G00394580</name>
</gene>
<accession>A0A9Q1EC79</accession>
<dbReference type="Proteomes" id="UP001152622">
    <property type="component" value="Chromosome 20"/>
</dbReference>